<keyword evidence="1" id="KW-0812">Transmembrane</keyword>
<dbReference type="Proteomes" id="UP001596012">
    <property type="component" value="Unassembled WGS sequence"/>
</dbReference>
<reference evidence="3" key="1">
    <citation type="journal article" date="2019" name="Int. J. Syst. Evol. Microbiol.">
        <title>The Global Catalogue of Microorganisms (GCM) 10K type strain sequencing project: providing services to taxonomists for standard genome sequencing and annotation.</title>
        <authorList>
            <consortium name="The Broad Institute Genomics Platform"/>
            <consortium name="The Broad Institute Genome Sequencing Center for Infectious Disease"/>
            <person name="Wu L."/>
            <person name="Ma J."/>
        </authorList>
    </citation>
    <scope>NUCLEOTIDE SEQUENCE [LARGE SCALE GENOMIC DNA]</scope>
    <source>
        <strain evidence="3">DT43</strain>
    </source>
</reference>
<comment type="caution">
    <text evidence="2">The sequence shown here is derived from an EMBL/GenBank/DDBJ whole genome shotgun (WGS) entry which is preliminary data.</text>
</comment>
<proteinExistence type="predicted"/>
<feature type="transmembrane region" description="Helical" evidence="1">
    <location>
        <begin position="6"/>
        <end position="23"/>
    </location>
</feature>
<dbReference type="EMBL" id="JBHSFG010000020">
    <property type="protein sequence ID" value="MFC4465335.1"/>
    <property type="molecule type" value="Genomic_DNA"/>
</dbReference>
<evidence type="ECO:0000313" key="2">
    <source>
        <dbReference type="EMBL" id="MFC4465335.1"/>
    </source>
</evidence>
<dbReference type="RefSeq" id="WP_386341238.1">
    <property type="nucleotide sequence ID" value="NZ_JBHSFG010000020.1"/>
</dbReference>
<sequence>MDWAAPISAVIGGSIAVGATLVADRVRWRREGSERERERRRVLYADFLGAVNQAREQLWYASRWEPRSGEERVRLAQSALRDHDVYPKRFQLALSSSSAVDERCQAVLDVLIAYRDAVVGGANHDDQAAEDQRLAFQQERRQLIAAMREDVDGTR</sequence>
<protein>
    <recommendedName>
        <fullName evidence="4">Secreted protein</fullName>
    </recommendedName>
</protein>
<gene>
    <name evidence="2" type="ORF">ACFPH6_12450</name>
</gene>
<accession>A0ABV8YM74</accession>
<name>A0ABV8YM74_9ACTN</name>
<keyword evidence="3" id="KW-1185">Reference proteome</keyword>
<evidence type="ECO:0008006" key="4">
    <source>
        <dbReference type="Google" id="ProtNLM"/>
    </source>
</evidence>
<keyword evidence="1" id="KW-1133">Transmembrane helix</keyword>
<organism evidence="2 3">
    <name type="scientific">Streptomyces xiangluensis</name>
    <dbReference type="NCBI Taxonomy" id="2665720"/>
    <lineage>
        <taxon>Bacteria</taxon>
        <taxon>Bacillati</taxon>
        <taxon>Actinomycetota</taxon>
        <taxon>Actinomycetes</taxon>
        <taxon>Kitasatosporales</taxon>
        <taxon>Streptomycetaceae</taxon>
        <taxon>Streptomyces</taxon>
    </lineage>
</organism>
<evidence type="ECO:0000256" key="1">
    <source>
        <dbReference type="SAM" id="Phobius"/>
    </source>
</evidence>
<evidence type="ECO:0000313" key="3">
    <source>
        <dbReference type="Proteomes" id="UP001596012"/>
    </source>
</evidence>
<keyword evidence="1" id="KW-0472">Membrane</keyword>